<dbReference type="EC" id="2.1.1.193" evidence="2"/>
<protein>
    <submittedName>
        <fullName evidence="2">16S rRNA (Uracil(1498)-N(3))-methyltransferase</fullName>
        <ecNumber evidence="2">2.1.1.193</ecNumber>
    </submittedName>
</protein>
<feature type="domain" description="Ribosomal RNA small subunit methyltransferase E PUA-like" evidence="1">
    <location>
        <begin position="20"/>
        <end position="54"/>
    </location>
</feature>
<keyword evidence="2" id="KW-0808">Transferase</keyword>
<sequence>MSTPPVFLVDALPAGGTAVLDGAEGHHAAAVRRLRAGEPLVLSDGAGGVADCVV</sequence>
<dbReference type="SUPFAM" id="SSF88697">
    <property type="entry name" value="PUA domain-like"/>
    <property type="match status" value="1"/>
</dbReference>
<evidence type="ECO:0000313" key="2">
    <source>
        <dbReference type="EMBL" id="CAA9271814.1"/>
    </source>
</evidence>
<dbReference type="Pfam" id="PF20260">
    <property type="entry name" value="PUA_4"/>
    <property type="match status" value="1"/>
</dbReference>
<dbReference type="EMBL" id="CADCTP010000271">
    <property type="protein sequence ID" value="CAA9271814.1"/>
    <property type="molecule type" value="Genomic_DNA"/>
</dbReference>
<dbReference type="Gene3D" id="2.40.240.20">
    <property type="entry name" value="Hypothetical PUA domain-like, domain 1"/>
    <property type="match status" value="1"/>
</dbReference>
<dbReference type="AlphaFoldDB" id="A0A6J4J686"/>
<dbReference type="GO" id="GO:0008168">
    <property type="term" value="F:methyltransferase activity"/>
    <property type="evidence" value="ECO:0007669"/>
    <property type="project" value="UniProtKB-KW"/>
</dbReference>
<organism evidence="2">
    <name type="scientific">uncultured Mycobacteriales bacterium</name>
    <dbReference type="NCBI Taxonomy" id="581187"/>
    <lineage>
        <taxon>Bacteria</taxon>
        <taxon>Bacillati</taxon>
        <taxon>Actinomycetota</taxon>
        <taxon>Actinomycetes</taxon>
        <taxon>Mycobacteriales</taxon>
        <taxon>environmental samples</taxon>
    </lineage>
</organism>
<dbReference type="InterPro" id="IPR015947">
    <property type="entry name" value="PUA-like_sf"/>
</dbReference>
<name>A0A6J4J686_9ACTN</name>
<dbReference type="GO" id="GO:0032259">
    <property type="term" value="P:methylation"/>
    <property type="evidence" value="ECO:0007669"/>
    <property type="project" value="UniProtKB-KW"/>
</dbReference>
<keyword evidence="2" id="KW-0489">Methyltransferase</keyword>
<proteinExistence type="predicted"/>
<feature type="non-terminal residue" evidence="2">
    <location>
        <position position="54"/>
    </location>
</feature>
<reference evidence="2" key="1">
    <citation type="submission" date="2020-02" db="EMBL/GenBank/DDBJ databases">
        <authorList>
            <person name="Meier V. D."/>
        </authorList>
    </citation>
    <scope>NUCLEOTIDE SEQUENCE</scope>
    <source>
        <strain evidence="2">AVDCRST_MAG41</strain>
    </source>
</reference>
<gene>
    <name evidence="2" type="ORF">AVDCRST_MAG41-2985</name>
</gene>
<evidence type="ECO:0000259" key="1">
    <source>
        <dbReference type="Pfam" id="PF20260"/>
    </source>
</evidence>
<dbReference type="InterPro" id="IPR046887">
    <property type="entry name" value="RsmE_PUA-like"/>
</dbReference>
<accession>A0A6J4J686</accession>